<evidence type="ECO:0000256" key="1">
    <source>
        <dbReference type="SAM" id="MobiDB-lite"/>
    </source>
</evidence>
<feature type="region of interest" description="Disordered" evidence="1">
    <location>
        <begin position="623"/>
        <end position="681"/>
    </location>
</feature>
<feature type="region of interest" description="Disordered" evidence="1">
    <location>
        <begin position="277"/>
        <end position="305"/>
    </location>
</feature>
<sequence>MLTPAFNVEDLAHLSYERSKIWAAFLEQLIKSEDGKEIDLADIEKEFESAVESNSGEDCASIEDKDATDKEIESEVLNNMTSCSRMRLIFNKSGRFPEVSIQDDGSDNEDKHLLVDFVNQTLPIVSEHNRQMKESGLEQILNTFDTQKIEEKVGNWLKNISMAKQNCNELHDTTAVLPKGGKTMDAETDLDSLHSGETARYIRSSRPRRVKSVSSSTMMIKTYCRVESTRKKLHEKYGCHQDFYDSHLKAIRTRRLMKMDNCRAHCLDKPISITTQRQKVLRRKRLSNSRSRERSLSSDTDTDFKKPYHFRSRRVSPYKKCCTPSTPARRRAQSHSYRRQLPHVRCNRQRIARIANSFSSSSSSGTPKNSKYHKRKGRLNQTSKFYLDPRPSKRESDCNCYSRMKLCTKYKHLTDTSTDEWFVENCSPKKSTKRDKKFENAKPNHPEVSAKKYEHKKDNKYCNAKRKVDGKNATKAILSNSSVPKKSKEFANYDGDESFTTDDDLPLNKSLAKRQQKSIKLKPTKCSENTRLTKSSNANMLKLKNGQRSIPMRISKEGGATAGASKMSTNDSETFISQDHLNANHSNISTASANFATAQCVYNSTAIIKSNNIARKRQFTSDYNAGNSVKGASANKKNKISKKQKMPPTTTVSSTSKSSPCEEVNSSNITRRHKLSKHSPEESGCAVVSSTTAFSNKSGKETLINNTKGILIYAPCQRSLKGSSDGPFDVTQEHLGSIIGEKAAEHFFKYYSGRRRFNSKSKVYFKPPPAEISAPDSDDDVFDCFDKCGDLYESFNHND</sequence>
<dbReference type="EnsemblMetazoa" id="GMOY006146-RA">
    <property type="protein sequence ID" value="GMOY006146-PA"/>
    <property type="gene ID" value="GMOY006146"/>
</dbReference>
<dbReference type="VEuPathDB" id="VectorBase:GMOY006146"/>
<protein>
    <submittedName>
        <fullName evidence="2">Uncharacterized protein</fullName>
    </submittedName>
</protein>
<feature type="region of interest" description="Disordered" evidence="1">
    <location>
        <begin position="355"/>
        <end position="390"/>
    </location>
</feature>
<dbReference type="PhylomeDB" id="A0A1B0FQK5"/>
<feature type="region of interest" description="Disordered" evidence="1">
    <location>
        <begin position="321"/>
        <end position="341"/>
    </location>
</feature>
<keyword evidence="3" id="KW-1185">Reference proteome</keyword>
<feature type="compositionally biased region" description="Basic residues" evidence="1">
    <location>
        <begin position="636"/>
        <end position="645"/>
    </location>
</feature>
<dbReference type="STRING" id="37546.A0A1B0FQK5"/>
<reference evidence="2" key="1">
    <citation type="submission" date="2020-05" db="UniProtKB">
        <authorList>
            <consortium name="EnsemblMetazoa"/>
        </authorList>
    </citation>
    <scope>IDENTIFICATION</scope>
    <source>
        <strain evidence="2">Yale</strain>
    </source>
</reference>
<dbReference type="AlphaFoldDB" id="A0A1B0FQK5"/>
<evidence type="ECO:0000313" key="3">
    <source>
        <dbReference type="Proteomes" id="UP000092444"/>
    </source>
</evidence>
<evidence type="ECO:0000313" key="2">
    <source>
        <dbReference type="EnsemblMetazoa" id="GMOY006146-PA"/>
    </source>
</evidence>
<organism evidence="2 3">
    <name type="scientific">Glossina morsitans morsitans</name>
    <name type="common">Savannah tsetse fly</name>
    <dbReference type="NCBI Taxonomy" id="37546"/>
    <lineage>
        <taxon>Eukaryota</taxon>
        <taxon>Metazoa</taxon>
        <taxon>Ecdysozoa</taxon>
        <taxon>Arthropoda</taxon>
        <taxon>Hexapoda</taxon>
        <taxon>Insecta</taxon>
        <taxon>Pterygota</taxon>
        <taxon>Neoptera</taxon>
        <taxon>Endopterygota</taxon>
        <taxon>Diptera</taxon>
        <taxon>Brachycera</taxon>
        <taxon>Muscomorpha</taxon>
        <taxon>Hippoboscoidea</taxon>
        <taxon>Glossinidae</taxon>
        <taxon>Glossina</taxon>
    </lineage>
</organism>
<name>A0A1B0FQK5_GLOMM</name>
<feature type="compositionally biased region" description="Basic residues" evidence="1">
    <location>
        <begin position="328"/>
        <end position="341"/>
    </location>
</feature>
<dbReference type="EMBL" id="CCAG010002371">
    <property type="status" value="NOT_ANNOTATED_CDS"/>
    <property type="molecule type" value="Genomic_DNA"/>
</dbReference>
<dbReference type="Proteomes" id="UP000092444">
    <property type="component" value="Unassembled WGS sequence"/>
</dbReference>
<feature type="compositionally biased region" description="Low complexity" evidence="1">
    <location>
        <begin position="647"/>
        <end position="659"/>
    </location>
</feature>
<accession>A0A1B0FQK5</accession>
<proteinExistence type="predicted"/>
<feature type="compositionally biased region" description="Basic and acidic residues" evidence="1">
    <location>
        <begin position="290"/>
        <end position="305"/>
    </location>
</feature>